<evidence type="ECO:0000313" key="2">
    <source>
        <dbReference type="Proteomes" id="UP000721861"/>
    </source>
</evidence>
<reference evidence="1 2" key="1">
    <citation type="journal article" date="2014" name="Int. J. Syst. Evol. Microbiol.">
        <title>Carboxylicivirga gen. nov. in the family Marinilabiliaceae with two novel species, Carboxylicivirga mesophila sp. nov. and Carboxylicivirga taeanensis sp. nov., and reclassification of Cytophaga fermentans as Saccharicrinis fermentans gen. nov., comb. nov.</title>
        <authorList>
            <person name="Yang S.H."/>
            <person name="Seo H.S."/>
            <person name="Woo J.H."/>
            <person name="Oh H.M."/>
            <person name="Jang H."/>
            <person name="Lee J.H."/>
            <person name="Kim S.J."/>
            <person name="Kwon K.K."/>
        </authorList>
    </citation>
    <scope>NUCLEOTIDE SEQUENCE [LARGE SCALE GENOMIC DNA]</scope>
    <source>
        <strain evidence="1 2">JCM 18290</strain>
    </source>
</reference>
<keyword evidence="2" id="KW-1185">Reference proteome</keyword>
<comment type="caution">
    <text evidence="1">The sequence shown here is derived from an EMBL/GenBank/DDBJ whole genome shotgun (WGS) entry which is preliminary data.</text>
</comment>
<name>A0ABS5K7N4_9BACT</name>
<organism evidence="1 2">
    <name type="scientific">Carboxylicivirga mesophila</name>
    <dbReference type="NCBI Taxonomy" id="1166478"/>
    <lineage>
        <taxon>Bacteria</taxon>
        <taxon>Pseudomonadati</taxon>
        <taxon>Bacteroidota</taxon>
        <taxon>Bacteroidia</taxon>
        <taxon>Marinilabiliales</taxon>
        <taxon>Marinilabiliaceae</taxon>
        <taxon>Carboxylicivirga</taxon>
    </lineage>
</organism>
<protein>
    <recommendedName>
        <fullName evidence="3">Organic solvent tolerance-like N-terminal domain-containing protein</fullName>
    </recommendedName>
</protein>
<proteinExistence type="predicted"/>
<gene>
    <name evidence="1" type="ORF">KEM09_06305</name>
</gene>
<evidence type="ECO:0000313" key="1">
    <source>
        <dbReference type="EMBL" id="MBS2211003.1"/>
    </source>
</evidence>
<accession>A0ABS5K7N4</accession>
<sequence length="1489" mass="169528">MIKRLLAVLIFVSVGAQLIKGQGRFSGQAELFVNEMEEVFKGATDKKAAKEFIEAFEIFWMGQEDELKGLMIETCNLMAKKKARPYPDYNTYLSTIMAFKTSEHSAESFKNWHQAVSDLLNQPRYALRHLKSFLVISKNLVENNAIYTTPALTWYARSGEFNYEYTNEKLSLHVGTTDLVCVSKRDSIVIFNTSGILYPLEKKWLGRKGQVTWERCGFDANMVYATFDDYEVDMDKPAFEVDSVEFYNRHYFDYPLHGSLEHKVMQITSPGTTIYPKFVTTEQRFRIDKIHPNIDYEGGFAQNGAKFLGAGTHENPATITISRNDTTFITAKSLYFALRKDQVLSNDTEVSIVMDRGFIYHPGLIFKYMADLEEIHLIRNGEGLALSPYFDTFHNISMDVELIRWKIGAQFMDLRMLTGAAQNQAFFESLSYFREDFYNQLQGMDAIHPLQGLRNCSNYFHGQVFTAAEYAKFMGFPESPVRQQLIQLSFYGFIGYNVNTDEITIRQRLNDYIDFRLGKKDYDVIRFTSLTDSEITNARLDLLNFDLNLNGVETISICDHQNVVFFPRNQSIILKENRNFVFNGTINAGMLTLSGDGFKFLYDDFRIDMSNIDSLKMKVESGDRDYFGLPVLKDVGNTISQLSGYLQIDEPDNKSGIKSNPHYPIINSQIESYVYFDNPSIQGGAYHKDEFFFTLDPFEMDSINTLKRTNFNFSGEFESNIFPTFRENLTIRPDYSLGFRRETPPEGYPVYGGKSTFTNTIDLSNKGLKGNGVLNYLTSISHSEDFTFLPDMVKGQVHDFTVGKQLEDPPFPDVSSQYIYVEYMPHQDQFYATSQEQNFTMYNEEAQLQGKIKITPYGMTGGGTFYMRSANVKSKDIDFGDHAILADSSDFNLSGAEVEGVSFATTNLISSIDFETRQGTFQSRSGGSRVDFTENRYVSFISEFSWDMDKNDIYMGARGSKGNRFVSTHRRQDSLAFYVPMAMYDVETKTIYAEEVKNIEVGDANLLLNDGMVTIREDAVLDPLDSVRIIIDKDSLVKHTLYDAKVNITGRYEYKGYGKYDYFNGDGKKLTLNMHNIEYGKEEMTIAETKIVPQDLFTFDSHFAYQGDARLNAKEQLLTFSGGAQMLHRCSRGPQTYVRFEGPIDPKEVRIPIGEELQNFKYENIYKDFFITKDSTHIYSSFAEDRKDYSDVPMINASGFLVYNSKEQSFDIASASKLASPDTTGTLMRFSEADCNIQGHGAIEMGIDLDQVKTKASGTIVNNRDKNEILLSTMLGIDFFFSTEAQDVLYSSILSSSAKASKLSKETFVNRLAEWCGRKQAVKAENDRNATGQGQGLPAELHQLLLFSNIDFEWDTKKRAFVANGKADLAYIKDFVVNREVKVLAEITRKRSGNSLEMYIEFDANTWVYFVYKNSMMQTLSSNSNFNSIVQELKAEDRKQKVGLGERGYTFIMAPESKKKKFVAGFKSSAPAANEEAAEESNGEENNEP</sequence>
<evidence type="ECO:0008006" key="3">
    <source>
        <dbReference type="Google" id="ProtNLM"/>
    </source>
</evidence>
<dbReference type="RefSeq" id="WP_212226860.1">
    <property type="nucleotide sequence ID" value="NZ_JAGUCN010000005.1"/>
</dbReference>
<dbReference type="Proteomes" id="UP000721861">
    <property type="component" value="Unassembled WGS sequence"/>
</dbReference>
<dbReference type="EMBL" id="JAGUCN010000005">
    <property type="protein sequence ID" value="MBS2211003.1"/>
    <property type="molecule type" value="Genomic_DNA"/>
</dbReference>